<dbReference type="AlphaFoldDB" id="A0AAV6HYE1"/>
<dbReference type="SUPFAM" id="SSF57756">
    <property type="entry name" value="Retrovirus zinc finger-like domains"/>
    <property type="match status" value="1"/>
</dbReference>
<dbReference type="PANTHER" id="PTHR35046:SF9">
    <property type="entry name" value="RNA-DIRECTED DNA POLYMERASE"/>
    <property type="match status" value="1"/>
</dbReference>
<dbReference type="Proteomes" id="UP000823749">
    <property type="component" value="Chromosome 12"/>
</dbReference>
<evidence type="ECO:0000256" key="2">
    <source>
        <dbReference type="SAM" id="MobiDB-lite"/>
    </source>
</evidence>
<dbReference type="PROSITE" id="PS50158">
    <property type="entry name" value="ZF_CCHC"/>
    <property type="match status" value="1"/>
</dbReference>
<feature type="compositionally biased region" description="Polar residues" evidence="2">
    <location>
        <begin position="229"/>
        <end position="244"/>
    </location>
</feature>
<reference evidence="4" key="1">
    <citation type="submission" date="2020-08" db="EMBL/GenBank/DDBJ databases">
        <title>Plant Genome Project.</title>
        <authorList>
            <person name="Zhang R.-G."/>
        </authorList>
    </citation>
    <scope>NUCLEOTIDE SEQUENCE</scope>
    <source>
        <strain evidence="4">WSP0</strain>
        <tissue evidence="4">Leaf</tissue>
    </source>
</reference>
<keyword evidence="5" id="KW-1185">Reference proteome</keyword>
<feature type="region of interest" description="Disordered" evidence="2">
    <location>
        <begin position="178"/>
        <end position="318"/>
    </location>
</feature>
<evidence type="ECO:0000256" key="1">
    <source>
        <dbReference type="PROSITE-ProRule" id="PRU00047"/>
    </source>
</evidence>
<feature type="compositionally biased region" description="Low complexity" evidence="2">
    <location>
        <begin position="187"/>
        <end position="203"/>
    </location>
</feature>
<feature type="compositionally biased region" description="Acidic residues" evidence="2">
    <location>
        <begin position="278"/>
        <end position="299"/>
    </location>
</feature>
<proteinExistence type="predicted"/>
<dbReference type="InterPro" id="IPR001878">
    <property type="entry name" value="Znf_CCHC"/>
</dbReference>
<comment type="caution">
    <text evidence="4">The sequence shown here is derived from an EMBL/GenBank/DDBJ whole genome shotgun (WGS) entry which is preliminary data.</text>
</comment>
<evidence type="ECO:0000313" key="4">
    <source>
        <dbReference type="EMBL" id="KAG5520295.1"/>
    </source>
</evidence>
<protein>
    <recommendedName>
        <fullName evidence="3">CCHC-type domain-containing protein</fullName>
    </recommendedName>
</protein>
<dbReference type="PANTHER" id="PTHR35046">
    <property type="entry name" value="ZINC KNUCKLE (CCHC-TYPE) FAMILY PROTEIN"/>
    <property type="match status" value="1"/>
</dbReference>
<dbReference type="Pfam" id="PF00098">
    <property type="entry name" value="zf-CCHC"/>
    <property type="match status" value="1"/>
</dbReference>
<organism evidence="4 5">
    <name type="scientific">Rhododendron griersonianum</name>
    <dbReference type="NCBI Taxonomy" id="479676"/>
    <lineage>
        <taxon>Eukaryota</taxon>
        <taxon>Viridiplantae</taxon>
        <taxon>Streptophyta</taxon>
        <taxon>Embryophyta</taxon>
        <taxon>Tracheophyta</taxon>
        <taxon>Spermatophyta</taxon>
        <taxon>Magnoliopsida</taxon>
        <taxon>eudicotyledons</taxon>
        <taxon>Gunneridae</taxon>
        <taxon>Pentapetalae</taxon>
        <taxon>asterids</taxon>
        <taxon>Ericales</taxon>
        <taxon>Ericaceae</taxon>
        <taxon>Ericoideae</taxon>
        <taxon>Rhodoreae</taxon>
        <taxon>Rhododendron</taxon>
    </lineage>
</organism>
<accession>A0AAV6HYE1</accession>
<keyword evidence="1" id="KW-0863">Zinc-finger</keyword>
<gene>
    <name evidence="4" type="ORF">RHGRI_033010</name>
</gene>
<name>A0AAV6HYE1_9ERIC</name>
<dbReference type="EMBL" id="JACTNZ010000012">
    <property type="protein sequence ID" value="KAG5520295.1"/>
    <property type="molecule type" value="Genomic_DNA"/>
</dbReference>
<feature type="compositionally biased region" description="Polar residues" evidence="2">
    <location>
        <begin position="260"/>
        <end position="276"/>
    </location>
</feature>
<dbReference type="InterPro" id="IPR036875">
    <property type="entry name" value="Znf_CCHC_sf"/>
</dbReference>
<dbReference type="SMART" id="SM00343">
    <property type="entry name" value="ZnF_C2HC"/>
    <property type="match status" value="1"/>
</dbReference>
<feature type="domain" description="CCHC-type" evidence="3">
    <location>
        <begin position="252"/>
        <end position="267"/>
    </location>
</feature>
<dbReference type="GO" id="GO:0008270">
    <property type="term" value="F:zinc ion binding"/>
    <property type="evidence" value="ECO:0007669"/>
    <property type="project" value="UniProtKB-KW"/>
</dbReference>
<evidence type="ECO:0000313" key="5">
    <source>
        <dbReference type="Proteomes" id="UP000823749"/>
    </source>
</evidence>
<evidence type="ECO:0000259" key="3">
    <source>
        <dbReference type="PROSITE" id="PS50158"/>
    </source>
</evidence>
<dbReference type="Gene3D" id="4.10.60.10">
    <property type="entry name" value="Zinc finger, CCHC-type"/>
    <property type="match status" value="1"/>
</dbReference>
<feature type="compositionally biased region" description="Basic and acidic residues" evidence="2">
    <location>
        <begin position="300"/>
        <end position="318"/>
    </location>
</feature>
<keyword evidence="1" id="KW-0862">Zinc</keyword>
<sequence length="318" mass="35760">MQQSFARLHLGGHQDRGLERVHVNENLPRGHPDDDNDPINLRRQLAYVDDSSDEELGNVLVEQRRDYPSATAVAMVENFFEYMEIPEERQVKLVAYKLKGDVILAVPRLQAGLQPYRSLSDYTEEFYRLNARNNLSETENQQVMRYIGGLGLPIQDQIAFHTVWNLSEAVNLAYKAESQLSRAPAKTPSTSRSVSDSSRAAPDQGKQFNPPVVQHQQASRPINPCDPVQTKQPAISQPHHNNNPYERPTNDKCYRCNQPGHRSNTCPTRRQANLVNGTEDDPADFGNEGSDDYGDQSDDEVVKVVEGDHGDRSRGLGN</sequence>
<keyword evidence="1" id="KW-0479">Metal-binding</keyword>
<dbReference type="GO" id="GO:0003676">
    <property type="term" value="F:nucleic acid binding"/>
    <property type="evidence" value="ECO:0007669"/>
    <property type="project" value="InterPro"/>
</dbReference>